<keyword evidence="4" id="KW-0949">S-adenosyl-L-methionine</keyword>
<accession>A0A2A6B3X7</accession>
<reference evidence="7" key="2">
    <citation type="submission" date="2022-06" db="UniProtKB">
        <authorList>
            <consortium name="EnsemblMetazoa"/>
        </authorList>
    </citation>
    <scope>IDENTIFICATION</scope>
    <source>
        <strain evidence="7">PS312</strain>
    </source>
</reference>
<protein>
    <submittedName>
        <fullName evidence="7">Set-11</fullName>
    </submittedName>
</protein>
<dbReference type="SMART" id="SM00468">
    <property type="entry name" value="PreSET"/>
    <property type="match status" value="1"/>
</dbReference>
<dbReference type="GO" id="GO:0005634">
    <property type="term" value="C:nucleus"/>
    <property type="evidence" value="ECO:0007669"/>
    <property type="project" value="InterPro"/>
</dbReference>
<proteinExistence type="predicted"/>
<dbReference type="SMART" id="SM00317">
    <property type="entry name" value="SET"/>
    <property type="match status" value="2"/>
</dbReference>
<accession>A0A8R1UGI8</accession>
<keyword evidence="6" id="KW-0732">Signal</keyword>
<feature type="chain" id="PRO_5043713877" evidence="6">
    <location>
        <begin position="20"/>
        <end position="919"/>
    </location>
</feature>
<dbReference type="InterPro" id="IPR007728">
    <property type="entry name" value="Pre-SET_dom"/>
</dbReference>
<feature type="compositionally biased region" description="Acidic residues" evidence="5">
    <location>
        <begin position="512"/>
        <end position="539"/>
    </location>
</feature>
<comment type="subcellular location">
    <subcellularLocation>
        <location evidence="1">Chromosome</location>
    </subcellularLocation>
</comment>
<dbReference type="GO" id="GO:0008270">
    <property type="term" value="F:zinc ion binding"/>
    <property type="evidence" value="ECO:0007669"/>
    <property type="project" value="InterPro"/>
</dbReference>
<dbReference type="PROSITE" id="PS50280">
    <property type="entry name" value="SET"/>
    <property type="match status" value="2"/>
</dbReference>
<dbReference type="GO" id="GO:0003690">
    <property type="term" value="F:double-stranded DNA binding"/>
    <property type="evidence" value="ECO:0000318"/>
    <property type="project" value="GO_Central"/>
</dbReference>
<dbReference type="OrthoDB" id="5792673at2759"/>
<dbReference type="GO" id="GO:0032259">
    <property type="term" value="P:methylation"/>
    <property type="evidence" value="ECO:0007669"/>
    <property type="project" value="UniProtKB-KW"/>
</dbReference>
<keyword evidence="8" id="KW-1185">Reference proteome</keyword>
<keyword evidence="3" id="KW-0808">Transferase</keyword>
<dbReference type="InterPro" id="IPR051357">
    <property type="entry name" value="H3K9_HMTase_SUVAR3-9"/>
</dbReference>
<evidence type="ECO:0000256" key="3">
    <source>
        <dbReference type="ARBA" id="ARBA00022603"/>
    </source>
</evidence>
<dbReference type="PROSITE" id="PS50867">
    <property type="entry name" value="PRE_SET"/>
    <property type="match status" value="2"/>
</dbReference>
<gene>
    <name evidence="7" type="primary">WBGene00112954</name>
</gene>
<dbReference type="InterPro" id="IPR001214">
    <property type="entry name" value="SET_dom"/>
</dbReference>
<dbReference type="InterPro" id="IPR046341">
    <property type="entry name" value="SET_dom_sf"/>
</dbReference>
<dbReference type="Pfam" id="PF05033">
    <property type="entry name" value="Pre-SET"/>
    <property type="match status" value="2"/>
</dbReference>
<name>A0A2A6B3X7_PRIPA</name>
<evidence type="ECO:0000256" key="2">
    <source>
        <dbReference type="ARBA" id="ARBA00022454"/>
    </source>
</evidence>
<dbReference type="GO" id="GO:0042054">
    <property type="term" value="F:histone methyltransferase activity"/>
    <property type="evidence" value="ECO:0000318"/>
    <property type="project" value="GO_Central"/>
</dbReference>
<organism evidence="7 8">
    <name type="scientific">Pristionchus pacificus</name>
    <name type="common">Parasitic nematode worm</name>
    <dbReference type="NCBI Taxonomy" id="54126"/>
    <lineage>
        <taxon>Eukaryota</taxon>
        <taxon>Metazoa</taxon>
        <taxon>Ecdysozoa</taxon>
        <taxon>Nematoda</taxon>
        <taxon>Chromadorea</taxon>
        <taxon>Rhabditida</taxon>
        <taxon>Rhabditina</taxon>
        <taxon>Diplogasteromorpha</taxon>
        <taxon>Diplogasteroidea</taxon>
        <taxon>Neodiplogasteridae</taxon>
        <taxon>Pristionchus</taxon>
    </lineage>
</organism>
<keyword evidence="2" id="KW-0158">Chromosome</keyword>
<dbReference type="PANTHER" id="PTHR45660">
    <property type="entry name" value="HISTONE-LYSINE N-METHYLTRANSFERASE SETMAR"/>
    <property type="match status" value="1"/>
</dbReference>
<reference evidence="8" key="1">
    <citation type="journal article" date="2008" name="Nat. Genet.">
        <title>The Pristionchus pacificus genome provides a unique perspective on nematode lifestyle and parasitism.</title>
        <authorList>
            <person name="Dieterich C."/>
            <person name="Clifton S.W."/>
            <person name="Schuster L.N."/>
            <person name="Chinwalla A."/>
            <person name="Delehaunty K."/>
            <person name="Dinkelacker I."/>
            <person name="Fulton L."/>
            <person name="Fulton R."/>
            <person name="Godfrey J."/>
            <person name="Minx P."/>
            <person name="Mitreva M."/>
            <person name="Roeseler W."/>
            <person name="Tian H."/>
            <person name="Witte H."/>
            <person name="Yang S.P."/>
            <person name="Wilson R.K."/>
            <person name="Sommer R.J."/>
        </authorList>
    </citation>
    <scope>NUCLEOTIDE SEQUENCE [LARGE SCALE GENOMIC DNA]</scope>
    <source>
        <strain evidence="8">PS312</strain>
    </source>
</reference>
<dbReference type="GO" id="GO:0005694">
    <property type="term" value="C:chromosome"/>
    <property type="evidence" value="ECO:0007669"/>
    <property type="project" value="UniProtKB-SubCell"/>
</dbReference>
<dbReference type="Gene3D" id="2.170.270.10">
    <property type="entry name" value="SET domain"/>
    <property type="match status" value="2"/>
</dbReference>
<dbReference type="Pfam" id="PF00856">
    <property type="entry name" value="SET"/>
    <property type="match status" value="2"/>
</dbReference>
<evidence type="ECO:0000256" key="1">
    <source>
        <dbReference type="ARBA" id="ARBA00004286"/>
    </source>
</evidence>
<evidence type="ECO:0000313" key="8">
    <source>
        <dbReference type="Proteomes" id="UP000005239"/>
    </source>
</evidence>
<sequence length="919" mass="103325">MFLPLASLLTLLGYSLLDCEDGLLPIEIFKEQHRFALAVEDLESRYGSQMESDSDEFVDTSERENEINLNCDCTKIHPVDDDDDELELSFSRATDDICWVSTTRLGVPTKCTSADLVTVATFCRKHLKKVQKHLCCWHCFSLVVTGTFLDCPDGHRTDPLCRIVKQRMEEGEPRSCSHCGSTDLKMNQILFELEDSDESLVAEFIKIIEELEKAESEGVIQPRSKVDQWKARLRNVAPEVLIAFRQSPQSIGELASRLYSVLSLVEDEEVDLIEKLVDLRGVAKPGDLMSSVSVALESISYEGELTFKYSDVVTDPNDLTRITDEKAIMFCDCNGVCVPETCECCTGDYGIDETDTTFIRAESIRPLMSAISECGPACACQTDCGNRLVQSGGKRYRLEIFDTGDRGEGVRAVEIIPAGRFIIEYTGAVRKLDNGDITNNYCFETVLGINRVEIDAREMGSAARCINHSCEPNAVMDEFACLCGSLKCRHHEQKRQEKLAQFEKTDSGMRDDYEDEVESEKDEEEDQVTEEDESDSDEQNEGRSDDYCDEEERDEDEDEGEEDGIVEEEAVRSPIVNRNESRIFKEHDENDATVKKDEEEDAEDENIFVDSSGKVSWRGCFHVSEKGTETLFLSCLREDLSAGRERFPVRVINEVDDEEIDPDFVYSPRVIDVDGILKRRKTTPEMYCDCTSICGPSCGCWSGAYETSENDGFNGWKNRTIRPSALSLPVAECSDACACSLHCGNRVAQKGANHPLDIFRTPDRGWGVRSFSTIPAGSFISEYTGELIGDDVANDREDKYLFETIMGDRKLTIDAHFAGNTARFINHACEPNAKVGMVSWEPHANHLNHVCVFASKEIHAGEEITIHYGHSWWLANITLFPCKCGSVDCKYNSTARRKLLEYGIEPENPRIERPDEIPP</sequence>
<feature type="region of interest" description="Disordered" evidence="5">
    <location>
        <begin position="499"/>
        <end position="604"/>
    </location>
</feature>
<dbReference type="EnsemblMetazoa" id="PPA23400.1">
    <property type="protein sequence ID" value="PPA23400.1"/>
    <property type="gene ID" value="WBGene00112954"/>
</dbReference>
<feature type="signal peptide" evidence="6">
    <location>
        <begin position="1"/>
        <end position="19"/>
    </location>
</feature>
<feature type="compositionally biased region" description="Acidic residues" evidence="5">
    <location>
        <begin position="547"/>
        <end position="568"/>
    </location>
</feature>
<evidence type="ECO:0000313" key="7">
    <source>
        <dbReference type="EnsemblMetazoa" id="PPA23400.1"/>
    </source>
</evidence>
<keyword evidence="3" id="KW-0489">Methyltransferase</keyword>
<feature type="compositionally biased region" description="Basic and acidic residues" evidence="5">
    <location>
        <begin position="579"/>
        <end position="597"/>
    </location>
</feature>
<evidence type="ECO:0000256" key="5">
    <source>
        <dbReference type="SAM" id="MobiDB-lite"/>
    </source>
</evidence>
<evidence type="ECO:0000256" key="4">
    <source>
        <dbReference type="ARBA" id="ARBA00022691"/>
    </source>
</evidence>
<dbReference type="Proteomes" id="UP000005239">
    <property type="component" value="Unassembled WGS sequence"/>
</dbReference>
<dbReference type="SUPFAM" id="SSF82199">
    <property type="entry name" value="SET domain"/>
    <property type="match status" value="2"/>
</dbReference>
<evidence type="ECO:0000256" key="6">
    <source>
        <dbReference type="SAM" id="SignalP"/>
    </source>
</evidence>
<dbReference type="PANTHER" id="PTHR45660:SF13">
    <property type="entry name" value="HISTONE-LYSINE N-METHYLTRANSFERASE SETMAR"/>
    <property type="match status" value="1"/>
</dbReference>
<feature type="compositionally biased region" description="Basic and acidic residues" evidence="5">
    <location>
        <begin position="499"/>
        <end position="511"/>
    </location>
</feature>
<dbReference type="AlphaFoldDB" id="A0A2A6B3X7"/>